<organism evidence="3 4">
    <name type="scientific">Candidula unifasciata</name>
    <dbReference type="NCBI Taxonomy" id="100452"/>
    <lineage>
        <taxon>Eukaryota</taxon>
        <taxon>Metazoa</taxon>
        <taxon>Spiralia</taxon>
        <taxon>Lophotrochozoa</taxon>
        <taxon>Mollusca</taxon>
        <taxon>Gastropoda</taxon>
        <taxon>Heterobranchia</taxon>
        <taxon>Euthyneura</taxon>
        <taxon>Panpulmonata</taxon>
        <taxon>Eupulmonata</taxon>
        <taxon>Stylommatophora</taxon>
        <taxon>Helicina</taxon>
        <taxon>Helicoidea</taxon>
        <taxon>Geomitridae</taxon>
        <taxon>Candidula</taxon>
    </lineage>
</organism>
<accession>A0A8S3YVS9</accession>
<gene>
    <name evidence="3" type="ORF">CUNI_LOCUS6457</name>
</gene>
<feature type="region of interest" description="Disordered" evidence="2">
    <location>
        <begin position="1"/>
        <end position="56"/>
    </location>
</feature>
<evidence type="ECO:0008006" key="5">
    <source>
        <dbReference type="Google" id="ProtNLM"/>
    </source>
</evidence>
<feature type="non-terminal residue" evidence="3">
    <location>
        <position position="205"/>
    </location>
</feature>
<keyword evidence="4" id="KW-1185">Reference proteome</keyword>
<feature type="compositionally biased region" description="Basic and acidic residues" evidence="2">
    <location>
        <begin position="1"/>
        <end position="11"/>
    </location>
</feature>
<dbReference type="FunFam" id="1.10.10.750:FF:000005">
    <property type="entry name" value="TBC1 domain family member 14"/>
    <property type="match status" value="1"/>
</dbReference>
<proteinExistence type="predicted"/>
<protein>
    <recommendedName>
        <fullName evidence="5">TBC1 domain family member 14</fullName>
    </recommendedName>
</protein>
<dbReference type="Proteomes" id="UP000678393">
    <property type="component" value="Unassembled WGS sequence"/>
</dbReference>
<feature type="coiled-coil region" evidence="1">
    <location>
        <begin position="85"/>
        <end position="124"/>
    </location>
</feature>
<sequence>NLFTKKSKEESPPGWKLFGRIPPRSLPHRQAEEITLDVPSHQQKPDRPVFLSTSKKQQGLEVMSTTALILESRPTNLPSKTPEEVEKHRQQYEEMVEAAKRKELKDLKLKKKQLQQQRKLEDQMMAAARVWDSEILPCWESMKMAKKTRDLWWMGLPPNVRGRVWQLAIGNDLNITHALYDICHERAEERIRFVEEEGSSGAGYA</sequence>
<evidence type="ECO:0000313" key="3">
    <source>
        <dbReference type="EMBL" id="CAG5120899.1"/>
    </source>
</evidence>
<comment type="caution">
    <text evidence="3">The sequence shown here is derived from an EMBL/GenBank/DDBJ whole genome shotgun (WGS) entry which is preliminary data.</text>
</comment>
<name>A0A8S3YVS9_9EUPU</name>
<feature type="non-terminal residue" evidence="3">
    <location>
        <position position="1"/>
    </location>
</feature>
<dbReference type="EMBL" id="CAJHNH020000989">
    <property type="protein sequence ID" value="CAG5120899.1"/>
    <property type="molecule type" value="Genomic_DNA"/>
</dbReference>
<evidence type="ECO:0000256" key="1">
    <source>
        <dbReference type="SAM" id="Coils"/>
    </source>
</evidence>
<dbReference type="SUPFAM" id="SSF47923">
    <property type="entry name" value="Ypt/Rab-GAP domain of gyp1p"/>
    <property type="match status" value="1"/>
</dbReference>
<dbReference type="OrthoDB" id="294251at2759"/>
<dbReference type="AlphaFoldDB" id="A0A8S3YVS9"/>
<evidence type="ECO:0000313" key="4">
    <source>
        <dbReference type="Proteomes" id="UP000678393"/>
    </source>
</evidence>
<dbReference type="InterPro" id="IPR035969">
    <property type="entry name" value="Rab-GAP_TBC_sf"/>
</dbReference>
<evidence type="ECO:0000256" key="2">
    <source>
        <dbReference type="SAM" id="MobiDB-lite"/>
    </source>
</evidence>
<reference evidence="3" key="1">
    <citation type="submission" date="2021-04" db="EMBL/GenBank/DDBJ databases">
        <authorList>
            <consortium name="Molecular Ecology Group"/>
        </authorList>
    </citation>
    <scope>NUCLEOTIDE SEQUENCE</scope>
</reference>
<dbReference type="Gene3D" id="1.10.10.750">
    <property type="entry name" value="Ypt/Rab-GAP domain of gyp1p, domain 1"/>
    <property type="match status" value="1"/>
</dbReference>
<keyword evidence="1" id="KW-0175">Coiled coil</keyword>